<evidence type="ECO:0000259" key="9">
    <source>
        <dbReference type="PROSITE" id="PS52029"/>
    </source>
</evidence>
<dbReference type="PANTHER" id="PTHR36699">
    <property type="entry name" value="LD-TRANSPEPTIDASE"/>
    <property type="match status" value="1"/>
</dbReference>
<comment type="pathway">
    <text evidence="1 7">Cell wall biogenesis; peptidoglycan biosynthesis.</text>
</comment>
<comment type="caution">
    <text evidence="10">The sequence shown here is derived from an EMBL/GenBank/DDBJ whole genome shotgun (WGS) entry which is preliminary data.</text>
</comment>
<keyword evidence="11" id="KW-1185">Reference proteome</keyword>
<evidence type="ECO:0000256" key="6">
    <source>
        <dbReference type="ARBA" id="ARBA00023316"/>
    </source>
</evidence>
<dbReference type="PROSITE" id="PS52029">
    <property type="entry name" value="LD_TPASE"/>
    <property type="match status" value="1"/>
</dbReference>
<evidence type="ECO:0000256" key="8">
    <source>
        <dbReference type="SAM" id="SignalP"/>
    </source>
</evidence>
<name>A0A918NBM5_9PROT</name>
<keyword evidence="5 7" id="KW-0573">Peptidoglycan synthesis</keyword>
<feature type="signal peptide" evidence="8">
    <location>
        <begin position="1"/>
        <end position="24"/>
    </location>
</feature>
<dbReference type="GO" id="GO:0004180">
    <property type="term" value="F:carboxypeptidase activity"/>
    <property type="evidence" value="ECO:0007669"/>
    <property type="project" value="UniProtKB-ARBA"/>
</dbReference>
<dbReference type="InterPro" id="IPR038063">
    <property type="entry name" value="Transpep_catalytic_dom"/>
</dbReference>
<keyword evidence="8" id="KW-0732">Signal</keyword>
<organism evidence="10 11">
    <name type="scientific">Litorimonas cladophorae</name>
    <dbReference type="NCBI Taxonomy" id="1220491"/>
    <lineage>
        <taxon>Bacteria</taxon>
        <taxon>Pseudomonadati</taxon>
        <taxon>Pseudomonadota</taxon>
        <taxon>Alphaproteobacteria</taxon>
        <taxon>Maricaulales</taxon>
        <taxon>Robiginitomaculaceae</taxon>
    </lineage>
</organism>
<feature type="active site" description="Nucleophile" evidence="7">
    <location>
        <position position="141"/>
    </location>
</feature>
<evidence type="ECO:0000313" key="10">
    <source>
        <dbReference type="EMBL" id="GGX56583.1"/>
    </source>
</evidence>
<dbReference type="SUPFAM" id="SSF141523">
    <property type="entry name" value="L,D-transpeptidase catalytic domain-like"/>
    <property type="match status" value="1"/>
</dbReference>
<dbReference type="PANTHER" id="PTHR36699:SF1">
    <property type="entry name" value="L,D-TRANSPEPTIDASE YAFK-RELATED"/>
    <property type="match status" value="1"/>
</dbReference>
<feature type="active site" description="Proton donor/acceptor" evidence="7">
    <location>
        <position position="133"/>
    </location>
</feature>
<dbReference type="Pfam" id="PF03734">
    <property type="entry name" value="YkuD"/>
    <property type="match status" value="1"/>
</dbReference>
<evidence type="ECO:0000256" key="4">
    <source>
        <dbReference type="ARBA" id="ARBA00022960"/>
    </source>
</evidence>
<comment type="similarity">
    <text evidence="2">Belongs to the YkuD family.</text>
</comment>
<gene>
    <name evidence="10" type="ORF">GCM10011309_01760</name>
</gene>
<reference evidence="10 11" key="1">
    <citation type="journal article" date="2014" name="Int. J. Syst. Evol. Microbiol.">
        <title>Complete genome sequence of Corynebacterium casei LMG S-19264T (=DSM 44701T), isolated from a smear-ripened cheese.</title>
        <authorList>
            <consortium name="US DOE Joint Genome Institute (JGI-PGF)"/>
            <person name="Walter F."/>
            <person name="Albersmeier A."/>
            <person name="Kalinowski J."/>
            <person name="Ruckert C."/>
        </authorList>
    </citation>
    <scope>NUCLEOTIDE SEQUENCE [LARGE SCALE GENOMIC DNA]</scope>
    <source>
        <strain evidence="10 11">KCTC 23968</strain>
    </source>
</reference>
<evidence type="ECO:0000256" key="2">
    <source>
        <dbReference type="ARBA" id="ARBA00005992"/>
    </source>
</evidence>
<dbReference type="GO" id="GO:0008360">
    <property type="term" value="P:regulation of cell shape"/>
    <property type="evidence" value="ECO:0007669"/>
    <property type="project" value="UniProtKB-UniRule"/>
</dbReference>
<accession>A0A918NBM5</accession>
<dbReference type="AlphaFoldDB" id="A0A918NBM5"/>
<keyword evidence="4 7" id="KW-0133">Cell shape</keyword>
<keyword evidence="6 7" id="KW-0961">Cell wall biogenesis/degradation</keyword>
<dbReference type="GO" id="GO:0016740">
    <property type="term" value="F:transferase activity"/>
    <property type="evidence" value="ECO:0007669"/>
    <property type="project" value="UniProtKB-KW"/>
</dbReference>
<evidence type="ECO:0000256" key="5">
    <source>
        <dbReference type="ARBA" id="ARBA00022984"/>
    </source>
</evidence>
<protein>
    <recommendedName>
        <fullName evidence="9">L,D-TPase catalytic domain-containing protein</fullName>
    </recommendedName>
</protein>
<evidence type="ECO:0000256" key="1">
    <source>
        <dbReference type="ARBA" id="ARBA00004752"/>
    </source>
</evidence>
<evidence type="ECO:0000256" key="3">
    <source>
        <dbReference type="ARBA" id="ARBA00022679"/>
    </source>
</evidence>
<dbReference type="GO" id="GO:0009252">
    <property type="term" value="P:peptidoglycan biosynthetic process"/>
    <property type="evidence" value="ECO:0007669"/>
    <property type="project" value="UniProtKB-KW"/>
</dbReference>
<keyword evidence="3" id="KW-0808">Transferase</keyword>
<dbReference type="Proteomes" id="UP000600865">
    <property type="component" value="Unassembled WGS sequence"/>
</dbReference>
<feature type="domain" description="L,D-TPase catalytic" evidence="9">
    <location>
        <begin position="41"/>
        <end position="172"/>
    </location>
</feature>
<dbReference type="InterPro" id="IPR005490">
    <property type="entry name" value="LD_TPept_cat_dom"/>
</dbReference>
<feature type="chain" id="PRO_5036788308" description="L,D-TPase catalytic domain-containing protein" evidence="8">
    <location>
        <begin position="25"/>
        <end position="225"/>
    </location>
</feature>
<dbReference type="GO" id="GO:0071555">
    <property type="term" value="P:cell wall organization"/>
    <property type="evidence" value="ECO:0007669"/>
    <property type="project" value="UniProtKB-UniRule"/>
</dbReference>
<proteinExistence type="inferred from homology"/>
<dbReference type="EMBL" id="BMYV01000001">
    <property type="protein sequence ID" value="GGX56583.1"/>
    <property type="molecule type" value="Genomic_DNA"/>
</dbReference>
<evidence type="ECO:0000256" key="7">
    <source>
        <dbReference type="PROSITE-ProRule" id="PRU01373"/>
    </source>
</evidence>
<evidence type="ECO:0000313" key="11">
    <source>
        <dbReference type="Proteomes" id="UP000600865"/>
    </source>
</evidence>
<dbReference type="RefSeq" id="WP_189580045.1">
    <property type="nucleotide sequence ID" value="NZ_BMYV01000001.1"/>
</dbReference>
<sequence>MRYLFFAFALLICLACLPAAPLSAQINEAPDMSSELFIRIIKTTETDRKGVLETWRRGPDGKFYLDRRFPICTWSGTLGPKLREGDGQSPEGFYFVRPTSLNPNSSYHLSFNLGFPNAYDRAHDRTGSFLMVHGECVSIGCYAMTNDGIEDIYADVEAAFAGGQSFIRVHIFPFEMTQENLAAQRANPNHAFWENLKTGWDWFERDRIPPNVTVAQKTYQFSASD</sequence>